<proteinExistence type="predicted"/>
<name>A0A0E9VIZ7_ANGAN</name>
<dbReference type="AlphaFoldDB" id="A0A0E9VIZ7"/>
<accession>A0A0E9VIZ7</accession>
<reference evidence="1" key="1">
    <citation type="submission" date="2014-11" db="EMBL/GenBank/DDBJ databases">
        <authorList>
            <person name="Amaro Gonzalez C."/>
        </authorList>
    </citation>
    <scope>NUCLEOTIDE SEQUENCE</scope>
</reference>
<sequence length="47" mass="5281">MVRNRKDALPYDLYVPPTSLSLCGPHHRPFLSNTAAFPVSHFITPTD</sequence>
<dbReference type="EMBL" id="GBXM01030463">
    <property type="protein sequence ID" value="JAH78114.1"/>
    <property type="molecule type" value="Transcribed_RNA"/>
</dbReference>
<evidence type="ECO:0000313" key="1">
    <source>
        <dbReference type="EMBL" id="JAH78114.1"/>
    </source>
</evidence>
<organism evidence="1">
    <name type="scientific">Anguilla anguilla</name>
    <name type="common">European freshwater eel</name>
    <name type="synonym">Muraena anguilla</name>
    <dbReference type="NCBI Taxonomy" id="7936"/>
    <lineage>
        <taxon>Eukaryota</taxon>
        <taxon>Metazoa</taxon>
        <taxon>Chordata</taxon>
        <taxon>Craniata</taxon>
        <taxon>Vertebrata</taxon>
        <taxon>Euteleostomi</taxon>
        <taxon>Actinopterygii</taxon>
        <taxon>Neopterygii</taxon>
        <taxon>Teleostei</taxon>
        <taxon>Anguilliformes</taxon>
        <taxon>Anguillidae</taxon>
        <taxon>Anguilla</taxon>
    </lineage>
</organism>
<protein>
    <submittedName>
        <fullName evidence="1">Uncharacterized protein</fullName>
    </submittedName>
</protein>
<reference evidence="1" key="2">
    <citation type="journal article" date="2015" name="Fish Shellfish Immunol.">
        <title>Early steps in the European eel (Anguilla anguilla)-Vibrio vulnificus interaction in the gills: Role of the RtxA13 toxin.</title>
        <authorList>
            <person name="Callol A."/>
            <person name="Pajuelo D."/>
            <person name="Ebbesson L."/>
            <person name="Teles M."/>
            <person name="MacKenzie S."/>
            <person name="Amaro C."/>
        </authorList>
    </citation>
    <scope>NUCLEOTIDE SEQUENCE</scope>
</reference>